<dbReference type="GO" id="GO:0008270">
    <property type="term" value="F:zinc ion binding"/>
    <property type="evidence" value="ECO:0007669"/>
    <property type="project" value="InterPro"/>
</dbReference>
<protein>
    <recommendedName>
        <fullName evidence="2">C2H2-type domain-containing protein</fullName>
    </recommendedName>
</protein>
<evidence type="ECO:0000259" key="2">
    <source>
        <dbReference type="PROSITE" id="PS00028"/>
    </source>
</evidence>
<dbReference type="GO" id="GO:0003676">
    <property type="term" value="F:nucleic acid binding"/>
    <property type="evidence" value="ECO:0007669"/>
    <property type="project" value="InterPro"/>
</dbReference>
<dbReference type="PANTHER" id="PTHR46786:SF1">
    <property type="entry name" value="ZINC FINGER MATRIN-TYPE PROTEIN 3"/>
    <property type="match status" value="1"/>
</dbReference>
<dbReference type="InterPro" id="IPR036236">
    <property type="entry name" value="Znf_C2H2_sf"/>
</dbReference>
<dbReference type="Pfam" id="PF12874">
    <property type="entry name" value="zf-met"/>
    <property type="match status" value="2"/>
</dbReference>
<accession>A0A9P0C2Z8</accession>
<feature type="compositionally biased region" description="Basic and acidic residues" evidence="1">
    <location>
        <begin position="295"/>
        <end position="318"/>
    </location>
</feature>
<name>A0A9P0C2Z8_9NEOP</name>
<proteinExistence type="predicted"/>
<sequence length="358" mass="40576">MDEEMGFDEFGWYDDDGGPDFRPPRVGGAYRNRYNDAYGDYRGGYGPPGVRGPPGPPLGFGFSPKPIFMLGRGFGPGGPPPVNRFRHEDKAIKYLMRCGVAKETLKNLPKEFLQYIEPHYCGICGQNFESFSMSRMHYISKNHTKNQKRWLSQKPEIGSISMRKEIPLRARELYCELCDIQITSKAHADSHYSGKPHRAIVEGRKNPKNPMLLQHGMQSRLEQLIRREKKHLKSVAPEPAAVEDAKEPKSFKPELYCDICKTSVTCTEQMTMHLNGKRHLTKEKQHILKMMKGDIAENKDGNSGEATKANEDEPKGDGDAENSDEEDKEKEDFDWGNDGGDWDEPTTTTEGLHADDTY</sequence>
<evidence type="ECO:0000313" key="3">
    <source>
        <dbReference type="EMBL" id="CAH0747402.1"/>
    </source>
</evidence>
<dbReference type="InterPro" id="IPR052644">
    <property type="entry name" value="ZMAT3"/>
</dbReference>
<dbReference type="InterPro" id="IPR003604">
    <property type="entry name" value="Matrin/U1-like-C_Znf_C2H2"/>
</dbReference>
<dbReference type="PROSITE" id="PS00028">
    <property type="entry name" value="ZINC_FINGER_C2H2_1"/>
    <property type="match status" value="1"/>
</dbReference>
<feature type="compositionally biased region" description="Acidic residues" evidence="1">
    <location>
        <begin position="319"/>
        <end position="344"/>
    </location>
</feature>
<dbReference type="EMBL" id="OU893341">
    <property type="protein sequence ID" value="CAH0747402.1"/>
    <property type="molecule type" value="Genomic_DNA"/>
</dbReference>
<keyword evidence="4" id="KW-1185">Reference proteome</keyword>
<evidence type="ECO:0000313" key="4">
    <source>
        <dbReference type="Proteomes" id="UP001153714"/>
    </source>
</evidence>
<reference evidence="3" key="1">
    <citation type="submission" date="2021-12" db="EMBL/GenBank/DDBJ databases">
        <authorList>
            <person name="King R."/>
        </authorList>
    </citation>
    <scope>NUCLEOTIDE SEQUENCE</scope>
</reference>
<dbReference type="SMART" id="SM00451">
    <property type="entry name" value="ZnF_U1"/>
    <property type="match status" value="3"/>
</dbReference>
<dbReference type="Proteomes" id="UP001153714">
    <property type="component" value="Chromosome 10"/>
</dbReference>
<feature type="region of interest" description="Disordered" evidence="1">
    <location>
        <begin position="295"/>
        <end position="358"/>
    </location>
</feature>
<feature type="domain" description="C2H2-type" evidence="2">
    <location>
        <begin position="121"/>
        <end position="143"/>
    </location>
</feature>
<evidence type="ECO:0000256" key="1">
    <source>
        <dbReference type="SAM" id="MobiDB-lite"/>
    </source>
</evidence>
<reference evidence="3" key="2">
    <citation type="submission" date="2022-10" db="EMBL/GenBank/DDBJ databases">
        <authorList>
            <consortium name="ENA_rothamsted_submissions"/>
            <consortium name="culmorum"/>
            <person name="King R."/>
        </authorList>
    </citation>
    <scope>NUCLEOTIDE SEQUENCE</scope>
</reference>
<dbReference type="AlphaFoldDB" id="A0A9P0C2Z8"/>
<dbReference type="Gene3D" id="3.30.160.60">
    <property type="entry name" value="Classic Zinc Finger"/>
    <property type="match status" value="3"/>
</dbReference>
<dbReference type="SUPFAM" id="SSF57667">
    <property type="entry name" value="beta-beta-alpha zinc fingers"/>
    <property type="match status" value="3"/>
</dbReference>
<dbReference type="OrthoDB" id="434647at2759"/>
<gene>
    <name evidence="3" type="ORF">DIATSA_LOCUS1237</name>
</gene>
<dbReference type="PANTHER" id="PTHR46786">
    <property type="entry name" value="ZINC FINGER MATRIN-TYPE PROTEIN 3"/>
    <property type="match status" value="1"/>
</dbReference>
<dbReference type="InterPro" id="IPR013087">
    <property type="entry name" value="Znf_C2H2_type"/>
</dbReference>
<organism evidence="3 4">
    <name type="scientific">Diatraea saccharalis</name>
    <name type="common">sugarcane borer</name>
    <dbReference type="NCBI Taxonomy" id="40085"/>
    <lineage>
        <taxon>Eukaryota</taxon>
        <taxon>Metazoa</taxon>
        <taxon>Ecdysozoa</taxon>
        <taxon>Arthropoda</taxon>
        <taxon>Hexapoda</taxon>
        <taxon>Insecta</taxon>
        <taxon>Pterygota</taxon>
        <taxon>Neoptera</taxon>
        <taxon>Endopterygota</taxon>
        <taxon>Lepidoptera</taxon>
        <taxon>Glossata</taxon>
        <taxon>Ditrysia</taxon>
        <taxon>Pyraloidea</taxon>
        <taxon>Crambidae</taxon>
        <taxon>Crambinae</taxon>
        <taxon>Diatraea</taxon>
    </lineage>
</organism>